<name>A0A1Y1S9D0_9MICR</name>
<keyword evidence="2" id="KW-1185">Reference proteome</keyword>
<dbReference type="AlphaFoldDB" id="A0A1Y1S9D0"/>
<reference evidence="1 2" key="1">
    <citation type="journal article" date="2017" name="Environ. Microbiol.">
        <title>Decay of the glycolytic pathway and adaptation to intranuclear parasitism within Enterocytozoonidae microsporidia.</title>
        <authorList>
            <person name="Wiredu Boakye D."/>
            <person name="Jaroenlak P."/>
            <person name="Prachumwat A."/>
            <person name="Williams T.A."/>
            <person name="Bateman K.S."/>
            <person name="Itsathitphaisarn O."/>
            <person name="Sritunyalucksana K."/>
            <person name="Paszkiewicz K.H."/>
            <person name="Moore K.A."/>
            <person name="Stentiford G.D."/>
            <person name="Williams B.A."/>
        </authorList>
    </citation>
    <scope>NUCLEOTIDE SEQUENCE [LARGE SCALE GENOMIC DNA]</scope>
    <source>
        <strain evidence="1 2">GB1</strain>
    </source>
</reference>
<sequence>MERGSHTFVKNEPRDFTLLFFSGEFENDELFDGVFDGCNLEFNKFLLHGRAETVPFSVYKIDKNGRISHIGNTSNNMVVFDSDLRYK</sequence>
<evidence type="ECO:0000313" key="2">
    <source>
        <dbReference type="Proteomes" id="UP000192639"/>
    </source>
</evidence>
<comment type="caution">
    <text evidence="1">The sequence shown here is derived from an EMBL/GenBank/DDBJ whole genome shotgun (WGS) entry which is preliminary data.</text>
</comment>
<proteinExistence type="predicted"/>
<dbReference type="Proteomes" id="UP000192639">
    <property type="component" value="Unassembled WGS sequence"/>
</dbReference>
<organism evidence="1 2">
    <name type="scientific">Enterospora canceri</name>
    <dbReference type="NCBI Taxonomy" id="1081671"/>
    <lineage>
        <taxon>Eukaryota</taxon>
        <taxon>Fungi</taxon>
        <taxon>Fungi incertae sedis</taxon>
        <taxon>Microsporidia</taxon>
        <taxon>Enterocytozoonidae</taxon>
        <taxon>Enterospora</taxon>
    </lineage>
</organism>
<dbReference type="EMBL" id="LWDP01000005">
    <property type="protein sequence ID" value="ORD95027.1"/>
    <property type="molecule type" value="Genomic_DNA"/>
</dbReference>
<protein>
    <submittedName>
        <fullName evidence="1">Uncharacterized protein</fullName>
    </submittedName>
</protein>
<dbReference type="OrthoDB" id="2189560at2759"/>
<evidence type="ECO:0000313" key="1">
    <source>
        <dbReference type="EMBL" id="ORD95027.1"/>
    </source>
</evidence>
<gene>
    <name evidence="1" type="ORF">ECANGB1_1714</name>
</gene>
<dbReference type="VEuPathDB" id="MicrosporidiaDB:ECANGB1_1714"/>
<accession>A0A1Y1S9D0</accession>